<dbReference type="OrthoDB" id="8964029at2759"/>
<feature type="compositionally biased region" description="Acidic residues" evidence="1">
    <location>
        <begin position="202"/>
        <end position="217"/>
    </location>
</feature>
<organism evidence="2 3">
    <name type="scientific">Liparis tanakae</name>
    <name type="common">Tanaka's snailfish</name>
    <dbReference type="NCBI Taxonomy" id="230148"/>
    <lineage>
        <taxon>Eukaryota</taxon>
        <taxon>Metazoa</taxon>
        <taxon>Chordata</taxon>
        <taxon>Craniata</taxon>
        <taxon>Vertebrata</taxon>
        <taxon>Euteleostomi</taxon>
        <taxon>Actinopterygii</taxon>
        <taxon>Neopterygii</taxon>
        <taxon>Teleostei</taxon>
        <taxon>Neoteleostei</taxon>
        <taxon>Acanthomorphata</taxon>
        <taxon>Eupercaria</taxon>
        <taxon>Perciformes</taxon>
        <taxon>Cottioidei</taxon>
        <taxon>Cottales</taxon>
        <taxon>Liparidae</taxon>
        <taxon>Liparis</taxon>
    </lineage>
</organism>
<keyword evidence="3" id="KW-1185">Reference proteome</keyword>
<evidence type="ECO:0000256" key="1">
    <source>
        <dbReference type="SAM" id="MobiDB-lite"/>
    </source>
</evidence>
<evidence type="ECO:0000313" key="3">
    <source>
        <dbReference type="Proteomes" id="UP000314294"/>
    </source>
</evidence>
<feature type="compositionally biased region" description="Basic and acidic residues" evidence="1">
    <location>
        <begin position="184"/>
        <end position="200"/>
    </location>
</feature>
<gene>
    <name evidence="2" type="ORF">EYF80_046880</name>
</gene>
<comment type="caution">
    <text evidence="2">The sequence shown here is derived from an EMBL/GenBank/DDBJ whole genome shotgun (WGS) entry which is preliminary data.</text>
</comment>
<feature type="region of interest" description="Disordered" evidence="1">
    <location>
        <begin position="99"/>
        <end position="129"/>
    </location>
</feature>
<proteinExistence type="predicted"/>
<reference evidence="2 3" key="1">
    <citation type="submission" date="2019-03" db="EMBL/GenBank/DDBJ databases">
        <title>First draft genome of Liparis tanakae, snailfish: a comprehensive survey of snailfish specific genes.</title>
        <authorList>
            <person name="Kim W."/>
            <person name="Song I."/>
            <person name="Jeong J.-H."/>
            <person name="Kim D."/>
            <person name="Kim S."/>
            <person name="Ryu S."/>
            <person name="Song J.Y."/>
            <person name="Lee S.K."/>
        </authorList>
    </citation>
    <scope>NUCLEOTIDE SEQUENCE [LARGE SCALE GENOMIC DNA]</scope>
    <source>
        <tissue evidence="2">Muscle</tissue>
    </source>
</reference>
<feature type="compositionally biased region" description="Basic and acidic residues" evidence="1">
    <location>
        <begin position="106"/>
        <end position="116"/>
    </location>
</feature>
<accession>A0A4Z2FRC5</accession>
<dbReference type="Proteomes" id="UP000314294">
    <property type="component" value="Unassembled WGS sequence"/>
</dbReference>
<feature type="region of interest" description="Disordered" evidence="1">
    <location>
        <begin position="147"/>
        <end position="219"/>
    </location>
</feature>
<dbReference type="EMBL" id="SRLO01001002">
    <property type="protein sequence ID" value="TNN42932.1"/>
    <property type="molecule type" value="Genomic_DNA"/>
</dbReference>
<feature type="compositionally biased region" description="Polar residues" evidence="1">
    <location>
        <begin position="157"/>
        <end position="167"/>
    </location>
</feature>
<evidence type="ECO:0000313" key="2">
    <source>
        <dbReference type="EMBL" id="TNN42932.1"/>
    </source>
</evidence>
<dbReference type="AlphaFoldDB" id="A0A4Z2FRC5"/>
<sequence>MSKAQMLRGLVNQRLTAAAQEICGLFEGTISEYEEELYSLKEENERHRRLLDAVFNPEVRLQRADVQQLLVVKEEVPSEQQVWISSLDQVHPEPLLVKEEQEDQENPEHPHIKEKQEEQEELWTSREGEQLQGLEEAGLKFSFTTVKSEADEEEARSSQVHQRQTEQMEIEANGDDCGGPEPARNADPDRPPDPDEKTGDSSEPDTDEDSSEPETDDSIFCSPASGFVCFTGTSLMGGLRGLWMYLVQTGDPDLVLRKNLFFNHQQLLDVCGKYPEDSSTASWTCCFTNSVSFSPGDTETDTGGSSDSIFERRMRSWMLCMMGKRFAVVTES</sequence>
<protein>
    <submittedName>
        <fullName evidence="2">Uncharacterized protein</fullName>
    </submittedName>
</protein>
<name>A0A4Z2FRC5_9TELE</name>